<dbReference type="InterPro" id="IPR032719">
    <property type="entry name" value="WbsX"/>
</dbReference>
<dbReference type="Gene3D" id="3.20.20.80">
    <property type="entry name" value="Glycosidases"/>
    <property type="match status" value="1"/>
</dbReference>
<proteinExistence type="predicted"/>
<accession>A0A7Y6TVP9</accession>
<keyword evidence="1" id="KW-0378">Hydrolase</keyword>
<dbReference type="GO" id="GO:0016787">
    <property type="term" value="F:hydrolase activity"/>
    <property type="evidence" value="ECO:0007669"/>
    <property type="project" value="UniProtKB-KW"/>
</dbReference>
<dbReference type="AlphaFoldDB" id="A0A7Y6TVP9"/>
<protein>
    <submittedName>
        <fullName evidence="1">Glycoside hydrolase family 99-like domain-containing protein</fullName>
    </submittedName>
</protein>
<reference evidence="1 2" key="1">
    <citation type="submission" date="2020-06" db="EMBL/GenBank/DDBJ databases">
        <title>Schlegella sp. ID0723 isolated from air conditioner.</title>
        <authorList>
            <person name="Kim D.Y."/>
            <person name="Kim D.-U."/>
        </authorList>
    </citation>
    <scope>NUCLEOTIDE SEQUENCE [LARGE SCALE GENOMIC DNA]</scope>
    <source>
        <strain evidence="1 2">ID0723</strain>
    </source>
</reference>
<sequence length="432" mass="49605">MNFLEQLEHNLGPGPFHEAAGDDVRVDGALPVSLYAFFLPQFHAIPENDAWWGKGFTEWTNVTKALPRFRGHYQPHLPADLGFYDLRVADTLRAQAELAKRYGVAGFCFYYYWFGGKRLLDQPIKALLAAPDIDLPFFVSWANENWTRRWDGLEKQLLLEQRYSAEDDIALADAFLELTRDRRYVRIDGRPLLMLYQPRLLPDAGATTRRWRDRFLSRGEADPYILTVHREGEPPATTNGMDGSFEFPPAGFGSQERRREHLHRLFDLEFRGTLFSYDELVESMQATPNAPHPVFKGVCPGWDNEARRTKAGCVYQGSTPRKYGAWLARACQTTIATQPADRRMLFVNAWNEWAEGAHLEPDRHYGHAYLRETARALTAARQSETLAAFIADRSADLARSTPPAWTARMERVRRFVERAQRKARRMAPQLGI</sequence>
<gene>
    <name evidence="1" type="ORF">HQN59_05230</name>
</gene>
<organism evidence="1 2">
    <name type="scientific">Piscinibacter koreensis</name>
    <dbReference type="NCBI Taxonomy" id="2742824"/>
    <lineage>
        <taxon>Bacteria</taxon>
        <taxon>Pseudomonadati</taxon>
        <taxon>Pseudomonadota</taxon>
        <taxon>Betaproteobacteria</taxon>
        <taxon>Burkholderiales</taxon>
        <taxon>Sphaerotilaceae</taxon>
        <taxon>Piscinibacter</taxon>
    </lineage>
</organism>
<dbReference type="EMBL" id="JABWMJ010000002">
    <property type="protein sequence ID" value="NUZ05162.1"/>
    <property type="molecule type" value="Genomic_DNA"/>
</dbReference>
<name>A0A7Y6TVP9_9BURK</name>
<dbReference type="CDD" id="cd11579">
    <property type="entry name" value="Glyco_tran_WbsX"/>
    <property type="match status" value="1"/>
</dbReference>
<dbReference type="Proteomes" id="UP000529637">
    <property type="component" value="Unassembled WGS sequence"/>
</dbReference>
<evidence type="ECO:0000313" key="2">
    <source>
        <dbReference type="Proteomes" id="UP000529637"/>
    </source>
</evidence>
<comment type="caution">
    <text evidence="1">The sequence shown here is derived from an EMBL/GenBank/DDBJ whole genome shotgun (WGS) entry which is preliminary data.</text>
</comment>
<keyword evidence="2" id="KW-1185">Reference proteome</keyword>
<dbReference type="PANTHER" id="PTHR41244">
    <property type="entry name" value="RHAMNAN SYNTHESIS F"/>
    <property type="match status" value="1"/>
</dbReference>
<dbReference type="RefSeq" id="WP_176066799.1">
    <property type="nucleotide sequence ID" value="NZ_JABWMJ010000002.1"/>
</dbReference>
<dbReference type="Pfam" id="PF14307">
    <property type="entry name" value="Glyco_tran_WbsX"/>
    <property type="match status" value="1"/>
</dbReference>
<dbReference type="PANTHER" id="PTHR41244:SF1">
    <property type="entry name" value="GLYCOSYLTRANSFERASE"/>
    <property type="match status" value="1"/>
</dbReference>
<evidence type="ECO:0000313" key="1">
    <source>
        <dbReference type="EMBL" id="NUZ05162.1"/>
    </source>
</evidence>